<dbReference type="GO" id="GO:0051879">
    <property type="term" value="F:Hsp90 protein binding"/>
    <property type="evidence" value="ECO:0007669"/>
    <property type="project" value="TreeGrafter"/>
</dbReference>
<organism evidence="5 6">
    <name type="scientific">Thecamonas trahens ATCC 50062</name>
    <dbReference type="NCBI Taxonomy" id="461836"/>
    <lineage>
        <taxon>Eukaryota</taxon>
        <taxon>Apusozoa</taxon>
        <taxon>Apusomonadida</taxon>
        <taxon>Apusomonadidae</taxon>
        <taxon>Thecamonas</taxon>
    </lineage>
</organism>
<dbReference type="PROSITE" id="PS50005">
    <property type="entry name" value="TPR"/>
    <property type="match status" value="1"/>
</dbReference>
<accession>A0A0L0D781</accession>
<dbReference type="PANTHER" id="PTHR22904:SF537">
    <property type="entry name" value="OS06G0159400 PROTEIN"/>
    <property type="match status" value="1"/>
</dbReference>
<feature type="repeat" description="TPR" evidence="3">
    <location>
        <begin position="87"/>
        <end position="120"/>
    </location>
</feature>
<dbReference type="InterPro" id="IPR011990">
    <property type="entry name" value="TPR-like_helical_dom_sf"/>
</dbReference>
<dbReference type="eggNOG" id="KOG0548">
    <property type="taxonomic scope" value="Eukaryota"/>
</dbReference>
<dbReference type="InterPro" id="IPR019734">
    <property type="entry name" value="TPR_rpt"/>
</dbReference>
<proteinExistence type="predicted"/>
<dbReference type="PANTHER" id="PTHR22904">
    <property type="entry name" value="TPR REPEAT CONTAINING PROTEIN"/>
    <property type="match status" value="1"/>
</dbReference>
<dbReference type="Proteomes" id="UP000054408">
    <property type="component" value="Unassembled WGS sequence"/>
</dbReference>
<gene>
    <name evidence="5" type="ORF">AMSG_04433</name>
</gene>
<sequence>MAQRMTKEEEAELERLEALGAARKAGQKAYAQKKYEGASQHFSTAIELQSGDFKLHSMRSLCFLKLRKFQLCVGDAQIMINLKRKNPAGYHRKGLCHLQLREYALAYRTFQDGLLLNPGAPALVKGQRDAVAALRSGKVTQLTSTALLFSYYGPDGNVERGDRKRVHLDAAALAAEVGGESEPGAGPVDVSAEAELASYSCDMSRMVGALRDRRIEVFGHHATRIGGGSPEELARYIRNFSTSIRSTRTTSCTTPAAPKWEPATGLSPHRASPLPT</sequence>
<evidence type="ECO:0000313" key="6">
    <source>
        <dbReference type="Proteomes" id="UP000054408"/>
    </source>
</evidence>
<dbReference type="STRING" id="461836.A0A0L0D781"/>
<keyword evidence="2 3" id="KW-0802">TPR repeat</keyword>
<keyword evidence="6" id="KW-1185">Reference proteome</keyword>
<evidence type="ECO:0000256" key="2">
    <source>
        <dbReference type="ARBA" id="ARBA00022803"/>
    </source>
</evidence>
<reference evidence="5 6" key="1">
    <citation type="submission" date="2010-05" db="EMBL/GenBank/DDBJ databases">
        <title>The Genome Sequence of Thecamonas trahens ATCC 50062.</title>
        <authorList>
            <consortium name="The Broad Institute Genome Sequencing Platform"/>
            <person name="Russ C."/>
            <person name="Cuomo C."/>
            <person name="Shea T."/>
            <person name="Young S.K."/>
            <person name="Zeng Q."/>
            <person name="Koehrsen M."/>
            <person name="Haas B."/>
            <person name="Borodovsky M."/>
            <person name="Guigo R."/>
            <person name="Alvarado L."/>
            <person name="Berlin A."/>
            <person name="Bochicchio J."/>
            <person name="Borenstein D."/>
            <person name="Chapman S."/>
            <person name="Chen Z."/>
            <person name="Freedman E."/>
            <person name="Gellesch M."/>
            <person name="Goldberg J."/>
            <person name="Griggs A."/>
            <person name="Gujja S."/>
            <person name="Heilman E."/>
            <person name="Heiman D."/>
            <person name="Hepburn T."/>
            <person name="Howarth C."/>
            <person name="Jen D."/>
            <person name="Larson L."/>
            <person name="Mehta T."/>
            <person name="Park D."/>
            <person name="Pearson M."/>
            <person name="Roberts A."/>
            <person name="Saif S."/>
            <person name="Shenoy N."/>
            <person name="Sisk P."/>
            <person name="Stolte C."/>
            <person name="Sykes S."/>
            <person name="Thomson T."/>
            <person name="Walk T."/>
            <person name="White J."/>
            <person name="Yandava C."/>
            <person name="Burger G."/>
            <person name="Gray M.W."/>
            <person name="Holland P.W.H."/>
            <person name="King N."/>
            <person name="Lang F.B.F."/>
            <person name="Roger A.J."/>
            <person name="Ruiz-Trillo I."/>
            <person name="Lander E."/>
            <person name="Nusbaum C."/>
        </authorList>
    </citation>
    <scope>NUCLEOTIDE SEQUENCE [LARGE SCALE GENOMIC DNA]</scope>
    <source>
        <strain evidence="5 6">ATCC 50062</strain>
    </source>
</reference>
<evidence type="ECO:0000313" key="5">
    <source>
        <dbReference type="EMBL" id="KNC48204.1"/>
    </source>
</evidence>
<evidence type="ECO:0000256" key="1">
    <source>
        <dbReference type="ARBA" id="ARBA00022737"/>
    </source>
</evidence>
<dbReference type="EMBL" id="GL349450">
    <property type="protein sequence ID" value="KNC48204.1"/>
    <property type="molecule type" value="Genomic_DNA"/>
</dbReference>
<evidence type="ECO:0000256" key="4">
    <source>
        <dbReference type="SAM" id="MobiDB-lite"/>
    </source>
</evidence>
<name>A0A0L0D781_THETB</name>
<dbReference type="SUPFAM" id="SSF48452">
    <property type="entry name" value="TPR-like"/>
    <property type="match status" value="1"/>
</dbReference>
<dbReference type="Gene3D" id="1.25.40.10">
    <property type="entry name" value="Tetratricopeptide repeat domain"/>
    <property type="match status" value="1"/>
</dbReference>
<dbReference type="OrthoDB" id="2942533at2759"/>
<protein>
    <submittedName>
        <fullName evidence="5">Uncharacterized protein</fullName>
    </submittedName>
</protein>
<feature type="region of interest" description="Disordered" evidence="4">
    <location>
        <begin position="247"/>
        <end position="276"/>
    </location>
</feature>
<dbReference type="GeneID" id="25563976"/>
<dbReference type="SMART" id="SM00028">
    <property type="entry name" value="TPR"/>
    <property type="match status" value="3"/>
</dbReference>
<keyword evidence="1" id="KW-0677">Repeat</keyword>
<dbReference type="AlphaFoldDB" id="A0A0L0D781"/>
<evidence type="ECO:0000256" key="3">
    <source>
        <dbReference type="PROSITE-ProRule" id="PRU00339"/>
    </source>
</evidence>
<dbReference type="RefSeq" id="XP_013758773.1">
    <property type="nucleotide sequence ID" value="XM_013903319.1"/>
</dbReference>